<dbReference type="PANTHER" id="PTHR43024:SF1">
    <property type="entry name" value="UDP-N-ACETYLMURAMOYL-TRIPEPTIDE--D-ALANYL-D-ALANINE LIGASE"/>
    <property type="match status" value="1"/>
</dbReference>
<feature type="domain" description="Mur ligase central" evidence="14">
    <location>
        <begin position="107"/>
        <end position="295"/>
    </location>
</feature>
<feature type="domain" description="Mur ligase C-terminal" evidence="13">
    <location>
        <begin position="325"/>
        <end position="445"/>
    </location>
</feature>
<keyword evidence="5 10" id="KW-0067">ATP-binding</keyword>
<dbReference type="GO" id="GO:0071555">
    <property type="term" value="P:cell wall organization"/>
    <property type="evidence" value="ECO:0007669"/>
    <property type="project" value="UniProtKB-KW"/>
</dbReference>
<keyword evidence="8 10" id="KW-0131">Cell cycle</keyword>
<dbReference type="InterPro" id="IPR000713">
    <property type="entry name" value="Mur_ligase_N"/>
</dbReference>
<evidence type="ECO:0000313" key="16">
    <source>
        <dbReference type="Proteomes" id="UP000036771"/>
    </source>
</evidence>
<dbReference type="InterPro" id="IPR004101">
    <property type="entry name" value="Mur_ligase_C"/>
</dbReference>
<comment type="catalytic activity">
    <reaction evidence="10 11">
        <text>D-alanyl-D-alanine + UDP-N-acetyl-alpha-D-muramoyl-L-alanyl-gamma-D-glutamyl-meso-2,6-diaminopimelate + ATP = UDP-N-acetyl-alpha-D-muramoyl-L-alanyl-gamma-D-glutamyl-meso-2,6-diaminopimeloyl-D-alanyl-D-alanine + ADP + phosphate + H(+)</text>
        <dbReference type="Rhea" id="RHEA:28374"/>
        <dbReference type="ChEBI" id="CHEBI:15378"/>
        <dbReference type="ChEBI" id="CHEBI:30616"/>
        <dbReference type="ChEBI" id="CHEBI:43474"/>
        <dbReference type="ChEBI" id="CHEBI:57822"/>
        <dbReference type="ChEBI" id="CHEBI:61386"/>
        <dbReference type="ChEBI" id="CHEBI:83905"/>
        <dbReference type="ChEBI" id="CHEBI:456216"/>
        <dbReference type="EC" id="6.3.2.10"/>
    </reaction>
</comment>
<evidence type="ECO:0000313" key="15">
    <source>
        <dbReference type="EMBL" id="GAO97561.1"/>
    </source>
</evidence>
<sequence>MTVLWRREEVEAALGVQATGDFEATGVILDSRELSAGDLFIALKGPHHDGAQYATQAFEKGAAAAILPEGVSYFEQGSCLYVKDTLKALCDLAGAARSRSSAKIIGITGSFGKTSTKDALRLILEKQSSVTANTRSFNNHWGVPFTLANLKPQDAYGIIEMGMNHTGEIDVSSRLARPHVALVTNIREMHMEALGSLEAIADAKCEIFEGMSPGGKAVLNTDDRMFERALKTAQRHQLEIISFGKAPSATLRLQECWQEKNQLFIRAILAGQLREFSLVGMGEHWACNSLGVLGVIHALGLDMDSAIQILQTYQLPEGRGVQHRISYRGGEILLIDESYNAGPDSMRAALNVLRKAELQEQSRRIAILGDMRELGERAIQQHQSLRDILLDNKIDLVFTCGILMKHLYDILPSSMRAGHTEEVADLIPLVLQTIQPGDIVMSKGSKGQYAQRGRMYGFVEAILKAGNMSLSHHGI</sequence>
<evidence type="ECO:0000256" key="11">
    <source>
        <dbReference type="RuleBase" id="RU004136"/>
    </source>
</evidence>
<dbReference type="InterPro" id="IPR036615">
    <property type="entry name" value="Mur_ligase_C_dom_sf"/>
</dbReference>
<dbReference type="GO" id="GO:0009252">
    <property type="term" value="P:peptidoglycan biosynthetic process"/>
    <property type="evidence" value="ECO:0007669"/>
    <property type="project" value="UniProtKB-UniRule"/>
</dbReference>
<comment type="pathway">
    <text evidence="10 11">Cell wall biogenesis; peptidoglycan biosynthesis.</text>
</comment>
<evidence type="ECO:0000256" key="3">
    <source>
        <dbReference type="ARBA" id="ARBA00022618"/>
    </source>
</evidence>
<accession>A0A0K8MAN5</accession>
<dbReference type="Pfam" id="PF02875">
    <property type="entry name" value="Mur_ligase_C"/>
    <property type="match status" value="1"/>
</dbReference>
<dbReference type="HAMAP" id="MF_02019">
    <property type="entry name" value="MurF"/>
    <property type="match status" value="1"/>
</dbReference>
<feature type="binding site" evidence="10">
    <location>
        <begin position="109"/>
        <end position="115"/>
    </location>
    <ligand>
        <name>ATP</name>
        <dbReference type="ChEBI" id="CHEBI:30616"/>
    </ligand>
</feature>
<keyword evidence="6 10" id="KW-0133">Cell shape</keyword>
<evidence type="ECO:0000256" key="2">
    <source>
        <dbReference type="ARBA" id="ARBA00022598"/>
    </source>
</evidence>
<dbReference type="Proteomes" id="UP000036771">
    <property type="component" value="Unassembled WGS sequence"/>
</dbReference>
<dbReference type="EC" id="6.3.2.10" evidence="10 11"/>
<dbReference type="InterPro" id="IPR051046">
    <property type="entry name" value="MurCDEF_CellWall_CoF430Synth"/>
</dbReference>
<evidence type="ECO:0000256" key="6">
    <source>
        <dbReference type="ARBA" id="ARBA00022960"/>
    </source>
</evidence>
<dbReference type="PANTHER" id="PTHR43024">
    <property type="entry name" value="UDP-N-ACETYLMURAMOYL-TRIPEPTIDE--D-ALANYL-D-ALANINE LIGASE"/>
    <property type="match status" value="1"/>
</dbReference>
<feature type="domain" description="Mur ligase N-terminal catalytic" evidence="12">
    <location>
        <begin position="25"/>
        <end position="67"/>
    </location>
</feature>
<dbReference type="InterPro" id="IPR036565">
    <property type="entry name" value="Mur-like_cat_sf"/>
</dbReference>
<dbReference type="GO" id="GO:0047480">
    <property type="term" value="F:UDP-N-acetylmuramoyl-tripeptide-D-alanyl-D-alanine ligase activity"/>
    <property type="evidence" value="ECO:0007669"/>
    <property type="project" value="UniProtKB-UniRule"/>
</dbReference>
<evidence type="ECO:0000256" key="8">
    <source>
        <dbReference type="ARBA" id="ARBA00023306"/>
    </source>
</evidence>
<dbReference type="SUPFAM" id="SSF53623">
    <property type="entry name" value="MurD-like peptide ligases, catalytic domain"/>
    <property type="match status" value="1"/>
</dbReference>
<keyword evidence="16" id="KW-1185">Reference proteome</keyword>
<evidence type="ECO:0000256" key="9">
    <source>
        <dbReference type="ARBA" id="ARBA00023316"/>
    </source>
</evidence>
<proteinExistence type="inferred from homology"/>
<dbReference type="InterPro" id="IPR013221">
    <property type="entry name" value="Mur_ligase_cen"/>
</dbReference>
<dbReference type="EMBL" id="BBVC01000008">
    <property type="protein sequence ID" value="GAO97561.1"/>
    <property type="molecule type" value="Genomic_DNA"/>
</dbReference>
<gene>
    <name evidence="10 15" type="primary">murF</name>
    <name evidence="15" type="ORF">Cva_00197</name>
</gene>
<protein>
    <recommendedName>
        <fullName evidence="10 11">UDP-N-acetylmuramoyl-tripeptide--D-alanyl-D-alanine ligase</fullName>
        <ecNumber evidence="10 11">6.3.2.10</ecNumber>
    </recommendedName>
    <alternativeName>
        <fullName evidence="10">D-alanyl-D-alanine-adding enzyme</fullName>
    </alternativeName>
</protein>
<evidence type="ECO:0000256" key="7">
    <source>
        <dbReference type="ARBA" id="ARBA00022984"/>
    </source>
</evidence>
<name>A0A0K8MAN5_9PROT</name>
<evidence type="ECO:0000259" key="12">
    <source>
        <dbReference type="Pfam" id="PF01225"/>
    </source>
</evidence>
<keyword evidence="2 10" id="KW-0436">Ligase</keyword>
<dbReference type="Gene3D" id="3.90.190.20">
    <property type="entry name" value="Mur ligase, C-terminal domain"/>
    <property type="match status" value="1"/>
</dbReference>
<keyword evidence="4 10" id="KW-0547">Nucleotide-binding</keyword>
<dbReference type="NCBIfam" id="TIGR01143">
    <property type="entry name" value="murF"/>
    <property type="match status" value="1"/>
</dbReference>
<dbReference type="UniPathway" id="UPA00219"/>
<dbReference type="SUPFAM" id="SSF63418">
    <property type="entry name" value="MurE/MurF N-terminal domain"/>
    <property type="match status" value="1"/>
</dbReference>
<comment type="caution">
    <text evidence="15">The sequence shown here is derived from an EMBL/GenBank/DDBJ whole genome shotgun (WGS) entry which is preliminary data.</text>
</comment>
<evidence type="ECO:0000256" key="4">
    <source>
        <dbReference type="ARBA" id="ARBA00022741"/>
    </source>
</evidence>
<dbReference type="GO" id="GO:0051301">
    <property type="term" value="P:cell division"/>
    <property type="evidence" value="ECO:0007669"/>
    <property type="project" value="UniProtKB-KW"/>
</dbReference>
<dbReference type="STRING" id="1629334.Cva_00197"/>
<dbReference type="Gene3D" id="3.40.1190.10">
    <property type="entry name" value="Mur-like, catalytic domain"/>
    <property type="match status" value="1"/>
</dbReference>
<dbReference type="OrthoDB" id="9800958at2"/>
<dbReference type="GO" id="GO:0005524">
    <property type="term" value="F:ATP binding"/>
    <property type="evidence" value="ECO:0007669"/>
    <property type="project" value="UniProtKB-UniRule"/>
</dbReference>
<evidence type="ECO:0000259" key="14">
    <source>
        <dbReference type="Pfam" id="PF08245"/>
    </source>
</evidence>
<comment type="similarity">
    <text evidence="10">Belongs to the MurCDEF family. MurF subfamily.</text>
</comment>
<dbReference type="GO" id="GO:0008766">
    <property type="term" value="F:UDP-N-acetylmuramoylalanyl-D-glutamyl-2,6-diaminopimelate-D-alanyl-D-alanine ligase activity"/>
    <property type="evidence" value="ECO:0007669"/>
    <property type="project" value="RHEA"/>
</dbReference>
<comment type="subcellular location">
    <subcellularLocation>
        <location evidence="10 11">Cytoplasm</location>
    </subcellularLocation>
</comment>
<dbReference type="GO" id="GO:0008360">
    <property type="term" value="P:regulation of cell shape"/>
    <property type="evidence" value="ECO:0007669"/>
    <property type="project" value="UniProtKB-KW"/>
</dbReference>
<keyword evidence="3 10" id="KW-0132">Cell division</keyword>
<organism evidence="15 16">
    <name type="scientific">Caedimonas varicaedens</name>
    <dbReference type="NCBI Taxonomy" id="1629334"/>
    <lineage>
        <taxon>Bacteria</taxon>
        <taxon>Pseudomonadati</taxon>
        <taxon>Pseudomonadota</taxon>
        <taxon>Alphaproteobacteria</taxon>
        <taxon>Holosporales</taxon>
        <taxon>Caedimonadaceae</taxon>
        <taxon>Caedimonas</taxon>
    </lineage>
</organism>
<keyword evidence="9 10" id="KW-0961">Cell wall biogenesis/degradation</keyword>
<reference evidence="15 16" key="1">
    <citation type="submission" date="2015-03" db="EMBL/GenBank/DDBJ databases">
        <title>Caedibacter varicaedens, whole genome shotgun sequence.</title>
        <authorList>
            <person name="Suzuki H."/>
            <person name="Dapper A.L."/>
            <person name="Gibson A.K."/>
            <person name="Jackson C."/>
            <person name="Lee H."/>
            <person name="Pejaver V.R."/>
            <person name="Doak T."/>
            <person name="Lynch M."/>
        </authorList>
    </citation>
    <scope>NUCLEOTIDE SEQUENCE [LARGE SCALE GENOMIC DNA]</scope>
</reference>
<dbReference type="Pfam" id="PF08245">
    <property type="entry name" value="Mur_ligase_M"/>
    <property type="match status" value="1"/>
</dbReference>
<dbReference type="InterPro" id="IPR005863">
    <property type="entry name" value="UDP-N-AcMur_synth"/>
</dbReference>
<dbReference type="Pfam" id="PF01225">
    <property type="entry name" value="Mur_ligase"/>
    <property type="match status" value="1"/>
</dbReference>
<dbReference type="GO" id="GO:0005737">
    <property type="term" value="C:cytoplasm"/>
    <property type="evidence" value="ECO:0007669"/>
    <property type="project" value="UniProtKB-SubCell"/>
</dbReference>
<dbReference type="Gene3D" id="3.40.1390.10">
    <property type="entry name" value="MurE/MurF, N-terminal domain"/>
    <property type="match status" value="1"/>
</dbReference>
<keyword evidence="1 10" id="KW-0963">Cytoplasm</keyword>
<evidence type="ECO:0000256" key="5">
    <source>
        <dbReference type="ARBA" id="ARBA00022840"/>
    </source>
</evidence>
<keyword evidence="7 10" id="KW-0573">Peptidoglycan synthesis</keyword>
<evidence type="ECO:0000256" key="10">
    <source>
        <dbReference type="HAMAP-Rule" id="MF_02019"/>
    </source>
</evidence>
<evidence type="ECO:0000256" key="1">
    <source>
        <dbReference type="ARBA" id="ARBA00022490"/>
    </source>
</evidence>
<comment type="function">
    <text evidence="10 11">Involved in cell wall formation. Catalyzes the final step in the synthesis of UDP-N-acetylmuramoyl-pentapeptide, the precursor of murein.</text>
</comment>
<evidence type="ECO:0000259" key="13">
    <source>
        <dbReference type="Pfam" id="PF02875"/>
    </source>
</evidence>
<dbReference type="InterPro" id="IPR035911">
    <property type="entry name" value="MurE/MurF_N"/>
</dbReference>
<dbReference type="SUPFAM" id="SSF53244">
    <property type="entry name" value="MurD-like peptide ligases, peptide-binding domain"/>
    <property type="match status" value="1"/>
</dbReference>
<dbReference type="AlphaFoldDB" id="A0A0K8MAN5"/>